<feature type="transmembrane region" description="Helical" evidence="1">
    <location>
        <begin position="7"/>
        <end position="29"/>
    </location>
</feature>
<evidence type="ECO:0000313" key="3">
    <source>
        <dbReference type="EMBL" id="MBC5735420.1"/>
    </source>
</evidence>
<gene>
    <name evidence="3" type="ORF">H8S62_00160</name>
</gene>
<evidence type="ECO:0000256" key="1">
    <source>
        <dbReference type="SAM" id="Phobius"/>
    </source>
</evidence>
<evidence type="ECO:0000313" key="4">
    <source>
        <dbReference type="Proteomes" id="UP000607645"/>
    </source>
</evidence>
<protein>
    <recommendedName>
        <fullName evidence="2">Bacterial Ig-like domain-containing protein</fullName>
    </recommendedName>
</protein>
<dbReference type="AlphaFoldDB" id="A0A8J6JJK3"/>
<dbReference type="InterPro" id="IPR046878">
    <property type="entry name" value="Big_14"/>
</dbReference>
<keyword evidence="4" id="KW-1185">Reference proteome</keyword>
<name>A0A8J6JJK3_9FIRM</name>
<feature type="domain" description="Bacterial Ig-like" evidence="2">
    <location>
        <begin position="40"/>
        <end position="143"/>
    </location>
</feature>
<organism evidence="3 4">
    <name type="scientific">Lawsonibacter faecis</name>
    <dbReference type="NCBI Taxonomy" id="2763052"/>
    <lineage>
        <taxon>Bacteria</taxon>
        <taxon>Bacillati</taxon>
        <taxon>Bacillota</taxon>
        <taxon>Clostridia</taxon>
        <taxon>Eubacteriales</taxon>
        <taxon>Oscillospiraceae</taxon>
        <taxon>Lawsonibacter</taxon>
    </lineage>
</organism>
<keyword evidence="1" id="KW-0812">Transmembrane</keyword>
<keyword evidence="1" id="KW-1133">Transmembrane helix</keyword>
<comment type="caution">
    <text evidence="3">The sequence shown here is derived from an EMBL/GenBank/DDBJ whole genome shotgun (WGS) entry which is preliminary data.</text>
</comment>
<dbReference type="Proteomes" id="UP000607645">
    <property type="component" value="Unassembled WGS sequence"/>
</dbReference>
<dbReference type="RefSeq" id="WP_186918118.1">
    <property type="nucleotide sequence ID" value="NZ_JACOPQ010000001.1"/>
</dbReference>
<dbReference type="Pfam" id="PF20251">
    <property type="entry name" value="Big_14"/>
    <property type="match status" value="1"/>
</dbReference>
<evidence type="ECO:0000259" key="2">
    <source>
        <dbReference type="Pfam" id="PF20251"/>
    </source>
</evidence>
<dbReference type="EMBL" id="JACOPQ010000001">
    <property type="protein sequence ID" value="MBC5735420.1"/>
    <property type="molecule type" value="Genomic_DNA"/>
</dbReference>
<reference evidence="3" key="1">
    <citation type="submission" date="2020-08" db="EMBL/GenBank/DDBJ databases">
        <title>Genome public.</title>
        <authorList>
            <person name="Liu C."/>
            <person name="Sun Q."/>
        </authorList>
    </citation>
    <scope>NUCLEOTIDE SEQUENCE</scope>
    <source>
        <strain evidence="3">NSJ-52</strain>
    </source>
</reference>
<proteinExistence type="predicted"/>
<keyword evidence="1" id="KW-0472">Membrane</keyword>
<accession>A0A8J6JJK3</accession>
<sequence length="146" mass="16062">MARTKRAAFIILGGIFLAVGTGAFVLLHWDAKVDELEGISLVLTEGSASRAGVEFAVVNNTDGELTYGARYDLQRRGLFGWEWVLQRANTAWPLSLRVAGAGTSAAETADWERGWGFLRPGTYRLVKEVELNGKGPYRLAVEFEIE</sequence>